<keyword evidence="2" id="KW-1185">Reference proteome</keyword>
<gene>
    <name evidence="1" type="ORF">FXN61_44620</name>
</gene>
<comment type="caution">
    <text evidence="1">The sequence shown here is derived from an EMBL/GenBank/DDBJ whole genome shotgun (WGS) entry which is preliminary data.</text>
</comment>
<name>A0ABX1FXY9_9PSEU</name>
<sequence length="424" mass="47000">MRTVSVGAEIELSAVEARGVALAAQGMGRRRPGGRIDARRLRRAIDDVGLLQLDSVNVLCRSHYLSLFSRLGPYPRATLDRLASHADTGAGPATRAGRDRVLFEYWGHEASLLPVELQPLLRWRMARAEKLTEKPARLLAAEKPELLESVLRTVRERGPIRAAELATPVRKPGNRWYNWSEAKIALDYLFFAGRVCAAHRVRFERRYDLPERVLPKAVLDAPTPSEDEAQRQLLLIAAARLGVATEPDLGDYFRLPRKESQARLAELVEGGALTPTRVEGWSAPAYVTTGRLPTPARKARALLTPFDPLVWSRPRTERIFGFRHRIELYTPVAKRLHGYYVLPFLLGDSLVARIDVKSDRGAGVLRVLGAFAEPGADPGAVALELADELRLLAGWLELEHVSVARKGNLARNLAKAVAAVRGCR</sequence>
<dbReference type="PANTHER" id="PTHR30528:SF0">
    <property type="entry name" value="CYTOPLASMIC PROTEIN"/>
    <property type="match status" value="1"/>
</dbReference>
<evidence type="ECO:0000313" key="1">
    <source>
        <dbReference type="EMBL" id="NKE63431.1"/>
    </source>
</evidence>
<accession>A0ABX1FXY9</accession>
<dbReference type="InterPro" id="IPR009351">
    <property type="entry name" value="AlkZ-like"/>
</dbReference>
<dbReference type="PANTHER" id="PTHR30528">
    <property type="entry name" value="CYTOPLASMIC PROTEIN"/>
    <property type="match status" value="1"/>
</dbReference>
<dbReference type="Proteomes" id="UP001515943">
    <property type="component" value="Unassembled WGS sequence"/>
</dbReference>
<dbReference type="Pfam" id="PF06224">
    <property type="entry name" value="AlkZ-like"/>
    <property type="match status" value="1"/>
</dbReference>
<reference evidence="1 2" key="1">
    <citation type="submission" date="2019-08" db="EMBL/GenBank/DDBJ databases">
        <title>Lentzea from Indian Himalayas.</title>
        <authorList>
            <person name="Mandal S."/>
            <person name="Mallick Gupta A."/>
            <person name="Maiti P.K."/>
            <person name="Sarkar J."/>
            <person name="Mandal S."/>
        </authorList>
    </citation>
    <scope>NUCLEOTIDE SEQUENCE [LARGE SCALE GENOMIC DNA]</scope>
    <source>
        <strain evidence="1 2">PSKA42</strain>
    </source>
</reference>
<protein>
    <submittedName>
        <fullName evidence="1">Winged helix-turn-helix domain-containing protein</fullName>
    </submittedName>
</protein>
<proteinExistence type="predicted"/>
<dbReference type="RefSeq" id="WP_167980018.1">
    <property type="nucleotide sequence ID" value="NZ_VSRL01000355.1"/>
</dbReference>
<evidence type="ECO:0000313" key="2">
    <source>
        <dbReference type="Proteomes" id="UP001515943"/>
    </source>
</evidence>
<dbReference type="EMBL" id="VSRL01000355">
    <property type="protein sequence ID" value="NKE63431.1"/>
    <property type="molecule type" value="Genomic_DNA"/>
</dbReference>
<organism evidence="1 2">
    <name type="scientific">Lentzea indica</name>
    <dbReference type="NCBI Taxonomy" id="2604800"/>
    <lineage>
        <taxon>Bacteria</taxon>
        <taxon>Bacillati</taxon>
        <taxon>Actinomycetota</taxon>
        <taxon>Actinomycetes</taxon>
        <taxon>Pseudonocardiales</taxon>
        <taxon>Pseudonocardiaceae</taxon>
        <taxon>Lentzea</taxon>
    </lineage>
</organism>